<organism evidence="1 2">
    <name type="scientific">Molorchus minor</name>
    <dbReference type="NCBI Taxonomy" id="1323400"/>
    <lineage>
        <taxon>Eukaryota</taxon>
        <taxon>Metazoa</taxon>
        <taxon>Ecdysozoa</taxon>
        <taxon>Arthropoda</taxon>
        <taxon>Hexapoda</taxon>
        <taxon>Insecta</taxon>
        <taxon>Pterygota</taxon>
        <taxon>Neoptera</taxon>
        <taxon>Endopterygota</taxon>
        <taxon>Coleoptera</taxon>
        <taxon>Polyphaga</taxon>
        <taxon>Cucujiformia</taxon>
        <taxon>Chrysomeloidea</taxon>
        <taxon>Cerambycidae</taxon>
        <taxon>Lamiinae</taxon>
        <taxon>Monochamini</taxon>
        <taxon>Molorchus</taxon>
    </lineage>
</organism>
<protein>
    <submittedName>
        <fullName evidence="1">Uncharacterized protein</fullName>
    </submittedName>
</protein>
<evidence type="ECO:0000313" key="1">
    <source>
        <dbReference type="EMBL" id="KAJ8968236.1"/>
    </source>
</evidence>
<dbReference type="Proteomes" id="UP001162164">
    <property type="component" value="Unassembled WGS sequence"/>
</dbReference>
<accession>A0ABQ9IX92</accession>
<proteinExistence type="predicted"/>
<comment type="caution">
    <text evidence="1">The sequence shown here is derived from an EMBL/GenBank/DDBJ whole genome shotgun (WGS) entry which is preliminary data.</text>
</comment>
<sequence length="144" mass="16458">MYGCINKMKMNEKFSEKIISPGIIGSHYPPTENNEYYSNVCRSCVGQLPIYLNFATVCETTEEEITKYCRQIDTNGHDLVELNHVRMFCNKNEIFLKNKSGNIGINCQSGKFTEIFAVKNVPCVVQQKTEYLGNDANHLLQSFQ</sequence>
<reference evidence="1" key="1">
    <citation type="journal article" date="2023" name="Insect Mol. Biol.">
        <title>Genome sequencing provides insights into the evolution of gene families encoding plant cell wall-degrading enzymes in longhorned beetles.</title>
        <authorList>
            <person name="Shin N.R."/>
            <person name="Okamura Y."/>
            <person name="Kirsch R."/>
            <person name="Pauchet Y."/>
        </authorList>
    </citation>
    <scope>NUCLEOTIDE SEQUENCE</scope>
    <source>
        <strain evidence="1">MMC_N1</strain>
    </source>
</reference>
<evidence type="ECO:0000313" key="2">
    <source>
        <dbReference type="Proteomes" id="UP001162164"/>
    </source>
</evidence>
<keyword evidence="2" id="KW-1185">Reference proteome</keyword>
<gene>
    <name evidence="1" type="ORF">NQ317_011352</name>
</gene>
<dbReference type="EMBL" id="JAPWTJ010002039">
    <property type="protein sequence ID" value="KAJ8968236.1"/>
    <property type="molecule type" value="Genomic_DNA"/>
</dbReference>
<name>A0ABQ9IX92_9CUCU</name>